<proteinExistence type="predicted"/>
<dbReference type="RefSeq" id="XP_001935297.2">
    <property type="nucleotide sequence ID" value="XM_001935262.2"/>
</dbReference>
<protein>
    <recommendedName>
        <fullName evidence="3">Amidoligase-2 domain containing protein</fullName>
    </recommendedName>
</protein>
<dbReference type="PANTHER" id="PTHR36847">
    <property type="entry name" value="AMIDOLIGASE ENZYME"/>
    <property type="match status" value="1"/>
</dbReference>
<gene>
    <name evidence="1" type="ORF">PTRG_04964</name>
</gene>
<dbReference type="KEGG" id="ptrr:6343208"/>
<dbReference type="AlphaFoldDB" id="B2W3B4"/>
<dbReference type="PANTHER" id="PTHR36847:SF1">
    <property type="entry name" value="AMIDOLIGASE ENZYME"/>
    <property type="match status" value="1"/>
</dbReference>
<evidence type="ECO:0000313" key="2">
    <source>
        <dbReference type="Proteomes" id="UP000001471"/>
    </source>
</evidence>
<dbReference type="STRING" id="426418.B2W3B4"/>
<organism evidence="1 2">
    <name type="scientific">Pyrenophora tritici-repentis (strain Pt-1C-BFP)</name>
    <name type="common">Wheat tan spot fungus</name>
    <name type="synonym">Drechslera tritici-repentis</name>
    <dbReference type="NCBI Taxonomy" id="426418"/>
    <lineage>
        <taxon>Eukaryota</taxon>
        <taxon>Fungi</taxon>
        <taxon>Dikarya</taxon>
        <taxon>Ascomycota</taxon>
        <taxon>Pezizomycotina</taxon>
        <taxon>Dothideomycetes</taxon>
        <taxon>Pleosporomycetidae</taxon>
        <taxon>Pleosporales</taxon>
        <taxon>Pleosporineae</taxon>
        <taxon>Pleosporaceae</taxon>
        <taxon>Pyrenophora</taxon>
    </lineage>
</organism>
<evidence type="ECO:0008006" key="3">
    <source>
        <dbReference type="Google" id="ProtNLM"/>
    </source>
</evidence>
<dbReference type="InParanoid" id="B2W3B4"/>
<dbReference type="OrthoDB" id="5288177at2759"/>
<dbReference type="InterPro" id="IPR022025">
    <property type="entry name" value="Amidoligase_2"/>
</dbReference>
<accession>B2W3B4</accession>
<reference evidence="2" key="1">
    <citation type="journal article" date="2013" name="G3 (Bethesda)">
        <title>Comparative genomics of a plant-pathogenic fungus, Pyrenophora tritici-repentis, reveals transduplication and the impact of repeat elements on pathogenicity and population divergence.</title>
        <authorList>
            <person name="Manning V.A."/>
            <person name="Pandelova I."/>
            <person name="Dhillon B."/>
            <person name="Wilhelm L.J."/>
            <person name="Goodwin S.B."/>
            <person name="Berlin A.M."/>
            <person name="Figueroa M."/>
            <person name="Freitag M."/>
            <person name="Hane J.K."/>
            <person name="Henrissat B."/>
            <person name="Holman W.H."/>
            <person name="Kodira C.D."/>
            <person name="Martin J."/>
            <person name="Oliver R.P."/>
            <person name="Robbertse B."/>
            <person name="Schackwitz W."/>
            <person name="Schwartz D.C."/>
            <person name="Spatafora J.W."/>
            <person name="Turgeon B.G."/>
            <person name="Yandava C."/>
            <person name="Young S."/>
            <person name="Zhou S."/>
            <person name="Zeng Q."/>
            <person name="Grigoriev I.V."/>
            <person name="Ma L.-J."/>
            <person name="Ciuffetti L.M."/>
        </authorList>
    </citation>
    <scope>NUCLEOTIDE SEQUENCE [LARGE SCALE GENOMIC DNA]</scope>
    <source>
        <strain evidence="2">Pt-1C-BFP</strain>
    </source>
</reference>
<dbReference type="Pfam" id="PF12224">
    <property type="entry name" value="Amidoligase_2"/>
    <property type="match status" value="1"/>
</dbReference>
<dbReference type="EMBL" id="DS231618">
    <property type="protein sequence ID" value="EDU47871.1"/>
    <property type="molecule type" value="Genomic_DNA"/>
</dbReference>
<dbReference type="eggNOG" id="ENOG502SUNA">
    <property type="taxonomic scope" value="Eukaryota"/>
</dbReference>
<sequence>MTGILDITGNRKPITKPSYYGPALHRLIKLRFRAEIELLLGSKTNKNNQAGLSLIALELGNKLKEVGVSSHFNKDPEEEAAYAEWSITTEPSVPAQEDQSLYGLELVSPILIFQEHSTWHEQMDAVLSVLERNFKIEPTDECSTHIHVSPFNGPWTLDQVKKVAKAVLYFEQSVDSLMPEERRLTPNIPSVALNMCAYKMSKRDKDGNDMYTFDYPFRWNFTPLLEDDIGTVEFLQPPQSLSAKDTKRWVTLAASFVQAALLGTDDLDPNHVPGPLCHLKRFLQRGANAADIPDMSILAELFNGKTLLNTTTLVVRELPPHLLAMFDEKGKKKIMQKKLKACDEAEDK</sequence>
<evidence type="ECO:0000313" key="1">
    <source>
        <dbReference type="EMBL" id="EDU47871.1"/>
    </source>
</evidence>
<dbReference type="Proteomes" id="UP000001471">
    <property type="component" value="Unassembled WGS sequence"/>
</dbReference>
<dbReference type="HOGENOM" id="CLU_057716_0_0_1"/>
<dbReference type="GeneID" id="6343208"/>
<name>B2W3B4_PYRTR</name>